<protein>
    <recommendedName>
        <fullName evidence="11 12">ATP synthase subunit a</fullName>
    </recommendedName>
    <alternativeName>
        <fullName evidence="11">ATP synthase F0 sector subunit a</fullName>
    </alternativeName>
    <alternativeName>
        <fullName evidence="11">F-ATPase subunit 6</fullName>
    </alternativeName>
</protein>
<dbReference type="RefSeq" id="WP_418158032.1">
    <property type="nucleotide sequence ID" value="NZ_JBBLZC010000002.1"/>
</dbReference>
<comment type="function">
    <text evidence="11 12">Key component of the proton channel; it plays a direct role in the translocation of protons across the membrane.</text>
</comment>
<evidence type="ECO:0000256" key="6">
    <source>
        <dbReference type="ARBA" id="ARBA00022781"/>
    </source>
</evidence>
<keyword evidence="14" id="KW-1185">Reference proteome</keyword>
<evidence type="ECO:0000256" key="12">
    <source>
        <dbReference type="RuleBase" id="RU000483"/>
    </source>
</evidence>
<keyword evidence="4 11" id="KW-0138">CF(0)</keyword>
<name>A0ABU8XP70_9PROT</name>
<keyword evidence="8 11" id="KW-0406">Ion transport</keyword>
<dbReference type="CDD" id="cd00310">
    <property type="entry name" value="ATP-synt_Fo_a_6"/>
    <property type="match status" value="1"/>
</dbReference>
<evidence type="ECO:0000256" key="11">
    <source>
        <dbReference type="HAMAP-Rule" id="MF_01393"/>
    </source>
</evidence>
<evidence type="ECO:0000256" key="2">
    <source>
        <dbReference type="ARBA" id="ARBA00006810"/>
    </source>
</evidence>
<evidence type="ECO:0000313" key="13">
    <source>
        <dbReference type="EMBL" id="MEK0082184.1"/>
    </source>
</evidence>
<feature type="transmembrane region" description="Helical" evidence="11">
    <location>
        <begin position="29"/>
        <end position="46"/>
    </location>
</feature>
<dbReference type="NCBIfam" id="NF004482">
    <property type="entry name" value="PRK05815.2-4"/>
    <property type="match status" value="1"/>
</dbReference>
<dbReference type="Proteomes" id="UP001375743">
    <property type="component" value="Unassembled WGS sequence"/>
</dbReference>
<accession>A0ABU8XP70</accession>
<feature type="transmembrane region" description="Helical" evidence="11">
    <location>
        <begin position="108"/>
        <end position="133"/>
    </location>
</feature>
<dbReference type="NCBIfam" id="TIGR01131">
    <property type="entry name" value="ATP_synt_6_or_A"/>
    <property type="match status" value="1"/>
</dbReference>
<keyword evidence="7 11" id="KW-1133">Transmembrane helix</keyword>
<evidence type="ECO:0000313" key="14">
    <source>
        <dbReference type="Proteomes" id="UP001375743"/>
    </source>
</evidence>
<keyword evidence="5 11" id="KW-0812">Transmembrane</keyword>
<evidence type="ECO:0000256" key="9">
    <source>
        <dbReference type="ARBA" id="ARBA00023136"/>
    </source>
</evidence>
<keyword evidence="11" id="KW-1003">Cell membrane</keyword>
<feature type="transmembrane region" description="Helical" evidence="11">
    <location>
        <begin position="207"/>
        <end position="236"/>
    </location>
</feature>
<comment type="caution">
    <text evidence="13">The sequence shown here is derived from an EMBL/GenBank/DDBJ whole genome shotgun (WGS) entry which is preliminary data.</text>
</comment>
<keyword evidence="6 11" id="KW-0375">Hydrogen ion transport</keyword>
<feature type="transmembrane region" description="Helical" evidence="11">
    <location>
        <begin position="183"/>
        <end position="201"/>
    </location>
</feature>
<dbReference type="SUPFAM" id="SSF81336">
    <property type="entry name" value="F1F0 ATP synthase subunit A"/>
    <property type="match status" value="1"/>
</dbReference>
<dbReference type="PANTHER" id="PTHR11410">
    <property type="entry name" value="ATP SYNTHASE SUBUNIT A"/>
    <property type="match status" value="1"/>
</dbReference>
<evidence type="ECO:0000256" key="8">
    <source>
        <dbReference type="ARBA" id="ARBA00023065"/>
    </source>
</evidence>
<dbReference type="Pfam" id="PF00119">
    <property type="entry name" value="ATP-synt_A"/>
    <property type="match status" value="1"/>
</dbReference>
<keyword evidence="10 11" id="KW-0066">ATP synthesis</keyword>
<keyword evidence="3 11" id="KW-0813">Transport</keyword>
<dbReference type="PANTHER" id="PTHR11410:SF0">
    <property type="entry name" value="ATP SYNTHASE SUBUNIT A"/>
    <property type="match status" value="1"/>
</dbReference>
<proteinExistence type="inferred from homology"/>
<dbReference type="InterPro" id="IPR035908">
    <property type="entry name" value="F0_ATP_A_sf"/>
</dbReference>
<reference evidence="13 14" key="1">
    <citation type="submission" date="2024-01" db="EMBL/GenBank/DDBJ databases">
        <title>Multi-omics insights into the function and evolution of sodium benzoate biodegradation pathways in Benzoatithermus flavus gen. nov., sp. nov. from hot spring.</title>
        <authorList>
            <person name="Hu C.-J."/>
            <person name="Li W.-J."/>
        </authorList>
    </citation>
    <scope>NUCLEOTIDE SEQUENCE [LARGE SCALE GENOMIC DNA]</scope>
    <source>
        <strain evidence="13 14">SYSU G07066</strain>
    </source>
</reference>
<dbReference type="InterPro" id="IPR000568">
    <property type="entry name" value="ATP_synth_F0_asu"/>
</dbReference>
<evidence type="ECO:0000256" key="7">
    <source>
        <dbReference type="ARBA" id="ARBA00022989"/>
    </source>
</evidence>
<dbReference type="InterPro" id="IPR045083">
    <property type="entry name" value="ATP_synth_F0_asu_bact/mt"/>
</dbReference>
<evidence type="ECO:0000256" key="4">
    <source>
        <dbReference type="ARBA" id="ARBA00022547"/>
    </source>
</evidence>
<sequence length="243" mass="26875">MDPLHQFQITPIVPITVAGADVSFTNSSLWMAIAVAAAYLLVMAGTRQHAMVPGRLQSVVELTYEFVAGILRDAAGKEGMRFFPIVFTIFMFILMGNMLGMIPGSFTFTSHIIVTFFMAICVWIGVTVIGFWYHGPRFLGFFVPHGAPKFILPLMVPIEVISYCVRPISLSVRLFCNMMAGHTMLKVFAAFVVSLSAYFVIPGILPAAITVVLLGFEFVVAFLQAYIFTVLTCLYLNDAIHMH</sequence>
<evidence type="ECO:0000256" key="10">
    <source>
        <dbReference type="ARBA" id="ARBA00023310"/>
    </source>
</evidence>
<dbReference type="HAMAP" id="MF_01393">
    <property type="entry name" value="ATP_synth_a_bact"/>
    <property type="match status" value="1"/>
</dbReference>
<keyword evidence="9 11" id="KW-0472">Membrane</keyword>
<gene>
    <name evidence="11" type="primary">atpB</name>
    <name evidence="13" type="ORF">U1T56_03395</name>
</gene>
<comment type="subcellular location">
    <subcellularLocation>
        <location evidence="11 12">Cell membrane</location>
        <topology evidence="11 12">Multi-pass membrane protein</topology>
    </subcellularLocation>
    <subcellularLocation>
        <location evidence="1">Membrane</location>
        <topology evidence="1">Multi-pass membrane protein</topology>
    </subcellularLocation>
</comment>
<dbReference type="EMBL" id="JBBLZC010000002">
    <property type="protein sequence ID" value="MEK0082184.1"/>
    <property type="molecule type" value="Genomic_DNA"/>
</dbReference>
<organism evidence="13 14">
    <name type="scientific">Benzoatithermus flavus</name>
    <dbReference type="NCBI Taxonomy" id="3108223"/>
    <lineage>
        <taxon>Bacteria</taxon>
        <taxon>Pseudomonadati</taxon>
        <taxon>Pseudomonadota</taxon>
        <taxon>Alphaproteobacteria</taxon>
        <taxon>Geminicoccales</taxon>
        <taxon>Geminicoccaceae</taxon>
        <taxon>Benzoatithermus</taxon>
    </lineage>
</organism>
<evidence type="ECO:0000256" key="1">
    <source>
        <dbReference type="ARBA" id="ARBA00004141"/>
    </source>
</evidence>
<evidence type="ECO:0000256" key="5">
    <source>
        <dbReference type="ARBA" id="ARBA00022692"/>
    </source>
</evidence>
<dbReference type="PRINTS" id="PR00123">
    <property type="entry name" value="ATPASEA"/>
</dbReference>
<comment type="similarity">
    <text evidence="2 11 12">Belongs to the ATPase A chain family.</text>
</comment>
<feature type="transmembrane region" description="Helical" evidence="11">
    <location>
        <begin position="82"/>
        <end position="102"/>
    </location>
</feature>
<dbReference type="Gene3D" id="1.20.120.220">
    <property type="entry name" value="ATP synthase, F0 complex, subunit A"/>
    <property type="match status" value="1"/>
</dbReference>
<evidence type="ECO:0000256" key="3">
    <source>
        <dbReference type="ARBA" id="ARBA00022448"/>
    </source>
</evidence>